<dbReference type="KEGG" id="apre:CNX65_25240"/>
<gene>
    <name evidence="2" type="ORF">CNX65_25240</name>
</gene>
<dbReference type="InterPro" id="IPR002734">
    <property type="entry name" value="RibDG_C"/>
</dbReference>
<dbReference type="PANTHER" id="PTHR38011">
    <property type="entry name" value="DIHYDROFOLATE REDUCTASE FAMILY PROTEIN (AFU_ORTHOLOGUE AFUA_8G06820)"/>
    <property type="match status" value="1"/>
</dbReference>
<dbReference type="InterPro" id="IPR024072">
    <property type="entry name" value="DHFR-like_dom_sf"/>
</dbReference>
<dbReference type="GO" id="GO:0008703">
    <property type="term" value="F:5-amino-6-(5-phosphoribosylamino)uracil reductase activity"/>
    <property type="evidence" value="ECO:0007669"/>
    <property type="project" value="InterPro"/>
</dbReference>
<evidence type="ECO:0000313" key="2">
    <source>
        <dbReference type="EMBL" id="ATE56172.1"/>
    </source>
</evidence>
<dbReference type="InterPro" id="IPR050765">
    <property type="entry name" value="Riboflavin_Biosynth_HTPR"/>
</dbReference>
<sequence length="210" mass="21892">MRELVVTTFQSLDGVVQGPGGPDEDRSGGFERGGWLVPFYEDGLGELMAGIVRRAGALLLGRRTYDIFATSWPLTPEDDPIGERFNAIPKHVVSSTPLTPEWRGASLLGGELATAVAALKADGGGEGGELQVHGSGTLVRALLEHGLVDELNVITFPVVVGAGRRLFGEAPVTFELRSLDRTAGGAVVANYANGATGLAQGALGPETGNW</sequence>
<name>A0A290ZB15_9PSEU</name>
<dbReference type="EMBL" id="CP023445">
    <property type="protein sequence ID" value="ATE56172.1"/>
    <property type="molecule type" value="Genomic_DNA"/>
</dbReference>
<dbReference type="Proteomes" id="UP000218505">
    <property type="component" value="Chromosome"/>
</dbReference>
<dbReference type="AlphaFoldDB" id="A0A290ZB15"/>
<dbReference type="RefSeq" id="WP_096495993.1">
    <property type="nucleotide sequence ID" value="NZ_CP023445.1"/>
</dbReference>
<dbReference type="SUPFAM" id="SSF53597">
    <property type="entry name" value="Dihydrofolate reductase-like"/>
    <property type="match status" value="1"/>
</dbReference>
<keyword evidence="3" id="KW-1185">Reference proteome</keyword>
<proteinExistence type="predicted"/>
<dbReference type="Gene3D" id="3.40.430.10">
    <property type="entry name" value="Dihydrofolate Reductase, subunit A"/>
    <property type="match status" value="1"/>
</dbReference>
<dbReference type="GO" id="GO:0009231">
    <property type="term" value="P:riboflavin biosynthetic process"/>
    <property type="evidence" value="ECO:0007669"/>
    <property type="project" value="InterPro"/>
</dbReference>
<dbReference type="PANTHER" id="PTHR38011:SF2">
    <property type="entry name" value="BIFUNCTIONAL DEAMINASE-REDUCTASE DOMAIN PROTEIN"/>
    <property type="match status" value="1"/>
</dbReference>
<organism evidence="2 3">
    <name type="scientific">Actinosynnema pretiosum</name>
    <dbReference type="NCBI Taxonomy" id="42197"/>
    <lineage>
        <taxon>Bacteria</taxon>
        <taxon>Bacillati</taxon>
        <taxon>Actinomycetota</taxon>
        <taxon>Actinomycetes</taxon>
        <taxon>Pseudonocardiales</taxon>
        <taxon>Pseudonocardiaceae</taxon>
        <taxon>Actinosynnema</taxon>
    </lineage>
</organism>
<dbReference type="Pfam" id="PF01872">
    <property type="entry name" value="RibD_C"/>
    <property type="match status" value="1"/>
</dbReference>
<evidence type="ECO:0000313" key="3">
    <source>
        <dbReference type="Proteomes" id="UP000218505"/>
    </source>
</evidence>
<accession>A0A290ZB15</accession>
<evidence type="ECO:0000259" key="1">
    <source>
        <dbReference type="Pfam" id="PF01872"/>
    </source>
</evidence>
<protein>
    <submittedName>
        <fullName evidence="2">Deaminase</fullName>
    </submittedName>
</protein>
<reference evidence="2" key="1">
    <citation type="submission" date="2017-09" db="EMBL/GenBank/DDBJ databases">
        <title>Complete Genome Sequence of ansamitocin-producing Bacterium Actinosynnema pretiosum X47.</title>
        <authorList>
            <person name="Cao G."/>
            <person name="Zong G."/>
            <person name="Zhong C."/>
            <person name="Fu J."/>
        </authorList>
    </citation>
    <scope>NUCLEOTIDE SEQUENCE [LARGE SCALE GENOMIC DNA]</scope>
    <source>
        <strain evidence="2">X47</strain>
    </source>
</reference>
<feature type="domain" description="Bacterial bifunctional deaminase-reductase C-terminal" evidence="1">
    <location>
        <begin position="4"/>
        <end position="179"/>
    </location>
</feature>